<feature type="compositionally biased region" description="Basic and acidic residues" evidence="3">
    <location>
        <begin position="155"/>
        <end position="166"/>
    </location>
</feature>
<feature type="compositionally biased region" description="Basic and acidic residues" evidence="3">
    <location>
        <begin position="460"/>
        <end position="469"/>
    </location>
</feature>
<dbReference type="SUPFAM" id="SSF50729">
    <property type="entry name" value="PH domain-like"/>
    <property type="match status" value="1"/>
</dbReference>
<dbReference type="Proteomes" id="UP000283509">
    <property type="component" value="Unassembled WGS sequence"/>
</dbReference>
<dbReference type="CDD" id="cd13180">
    <property type="entry name" value="RanBD_RanBP3"/>
    <property type="match status" value="1"/>
</dbReference>
<dbReference type="InterPro" id="IPR011993">
    <property type="entry name" value="PH-like_dom_sf"/>
</dbReference>
<dbReference type="Gene3D" id="2.30.29.30">
    <property type="entry name" value="Pleckstrin-homology domain (PH domain)/Phosphotyrosine-binding domain (PTB)"/>
    <property type="match status" value="1"/>
</dbReference>
<sequence length="476" mass="50135">MGNPFARAASQTTWGSESSDQKPILAPSRLAPPSESGTTKVSSSGLSVIRPSTLGSGRSGGTSRSGASLFTPPTLTVTSSSPPQAAKSAFKLKPSVLSGSANPFAKSGADSDDKADSATGLEEGSSEEPTPSLSGSQDVSSSTSGASRSPQVKQSGERDTPMEEKSSPAASLSHTCTNNFDSSSGTSNTNSSNNTSNSRTLFVPLARNGEGSDSSLSPSISRNSFIFGQNLQSKVVAGDSSVTSSSDSAATTNGENQTGNLFSDAASEISRVPESAATNGRMTTGNLFSDAASEISLPREDSLWNSRQSLAESSRELTEKENSQKRKFDQVEVITGEESESNVLQMNCKLYAWVSGSWQERGRGILRLNDWDAGQEIHSRLVIRTQGTLTVMLNTKVWSDMSVERASSKSVRFTALDADGQPKIFLAMGSPKDVDLLYNSLEWRVAASRSQTNEEAQADSVKKPKKEEGGAESLTS</sequence>
<dbReference type="AlphaFoldDB" id="A0A423TVL9"/>
<evidence type="ECO:0000259" key="4">
    <source>
        <dbReference type="PROSITE" id="PS50196"/>
    </source>
</evidence>
<accession>A0A423TVL9</accession>
<comment type="caution">
    <text evidence="5">The sequence shown here is derived from an EMBL/GenBank/DDBJ whole genome shotgun (WGS) entry which is preliminary data.</text>
</comment>
<evidence type="ECO:0000313" key="6">
    <source>
        <dbReference type="Proteomes" id="UP000283509"/>
    </source>
</evidence>
<feature type="compositionally biased region" description="Low complexity" evidence="3">
    <location>
        <begin position="177"/>
        <end position="199"/>
    </location>
</feature>
<dbReference type="Pfam" id="PF00638">
    <property type="entry name" value="Ran_BP1"/>
    <property type="match status" value="1"/>
</dbReference>
<dbReference type="EMBL" id="QCYY01001113">
    <property type="protein sequence ID" value="ROT80508.1"/>
    <property type="molecule type" value="Genomic_DNA"/>
</dbReference>
<dbReference type="GO" id="GO:0006611">
    <property type="term" value="P:protein export from nucleus"/>
    <property type="evidence" value="ECO:0007669"/>
    <property type="project" value="TreeGrafter"/>
</dbReference>
<gene>
    <name evidence="5" type="ORF">C7M84_000744</name>
</gene>
<protein>
    <submittedName>
        <fullName evidence="5">Ran-binding protein 3</fullName>
    </submittedName>
</protein>
<feature type="region of interest" description="Disordered" evidence="3">
    <location>
        <begin position="448"/>
        <end position="476"/>
    </location>
</feature>
<evidence type="ECO:0000256" key="3">
    <source>
        <dbReference type="SAM" id="MobiDB-lite"/>
    </source>
</evidence>
<feature type="region of interest" description="Disordered" evidence="3">
    <location>
        <begin position="1"/>
        <end position="199"/>
    </location>
</feature>
<evidence type="ECO:0000256" key="1">
    <source>
        <dbReference type="ARBA" id="ARBA00004123"/>
    </source>
</evidence>
<evidence type="ECO:0000256" key="2">
    <source>
        <dbReference type="ARBA" id="ARBA00023242"/>
    </source>
</evidence>
<dbReference type="InterPro" id="IPR000156">
    <property type="entry name" value="Ran_bind_dom"/>
</dbReference>
<feature type="compositionally biased region" description="Polar residues" evidence="3">
    <location>
        <begin position="35"/>
        <end position="46"/>
    </location>
</feature>
<dbReference type="PROSITE" id="PS50196">
    <property type="entry name" value="RANBD1"/>
    <property type="match status" value="1"/>
</dbReference>
<dbReference type="PANTHER" id="PTHR23138">
    <property type="entry name" value="RAN BINDING PROTEIN"/>
    <property type="match status" value="1"/>
</dbReference>
<comment type="subcellular location">
    <subcellularLocation>
        <location evidence="1">Nucleus</location>
    </subcellularLocation>
</comment>
<feature type="compositionally biased region" description="Polar residues" evidence="3">
    <location>
        <begin position="9"/>
        <end position="18"/>
    </location>
</feature>
<dbReference type="InterPro" id="IPR045255">
    <property type="entry name" value="RanBP1-like"/>
</dbReference>
<proteinExistence type="predicted"/>
<organism evidence="5 6">
    <name type="scientific">Penaeus vannamei</name>
    <name type="common">Whiteleg shrimp</name>
    <name type="synonym">Litopenaeus vannamei</name>
    <dbReference type="NCBI Taxonomy" id="6689"/>
    <lineage>
        <taxon>Eukaryota</taxon>
        <taxon>Metazoa</taxon>
        <taxon>Ecdysozoa</taxon>
        <taxon>Arthropoda</taxon>
        <taxon>Crustacea</taxon>
        <taxon>Multicrustacea</taxon>
        <taxon>Malacostraca</taxon>
        <taxon>Eumalacostraca</taxon>
        <taxon>Eucarida</taxon>
        <taxon>Decapoda</taxon>
        <taxon>Dendrobranchiata</taxon>
        <taxon>Penaeoidea</taxon>
        <taxon>Penaeidae</taxon>
        <taxon>Penaeus</taxon>
    </lineage>
</organism>
<feature type="compositionally biased region" description="Low complexity" evidence="3">
    <location>
        <begin position="52"/>
        <end position="83"/>
    </location>
</feature>
<dbReference type="OrthoDB" id="10250354at2759"/>
<dbReference type="GO" id="GO:0005634">
    <property type="term" value="C:nucleus"/>
    <property type="evidence" value="ECO:0007669"/>
    <property type="project" value="UniProtKB-SubCell"/>
</dbReference>
<dbReference type="SMART" id="SM00160">
    <property type="entry name" value="RanBD"/>
    <property type="match status" value="1"/>
</dbReference>
<feature type="region of interest" description="Disordered" evidence="3">
    <location>
        <begin position="238"/>
        <end position="265"/>
    </location>
</feature>
<dbReference type="STRING" id="6689.A0A423TVL9"/>
<keyword evidence="2" id="KW-0539">Nucleus</keyword>
<reference evidence="5 6" key="1">
    <citation type="submission" date="2018-04" db="EMBL/GenBank/DDBJ databases">
        <authorList>
            <person name="Zhang X."/>
            <person name="Yuan J."/>
            <person name="Li F."/>
            <person name="Xiang J."/>
        </authorList>
    </citation>
    <scope>NUCLEOTIDE SEQUENCE [LARGE SCALE GENOMIC DNA]</scope>
    <source>
        <tissue evidence="5">Muscle</tissue>
    </source>
</reference>
<evidence type="ECO:0000313" key="5">
    <source>
        <dbReference type="EMBL" id="ROT80508.1"/>
    </source>
</evidence>
<feature type="compositionally biased region" description="Low complexity" evidence="3">
    <location>
        <begin position="132"/>
        <end position="147"/>
    </location>
</feature>
<reference evidence="5 6" key="2">
    <citation type="submission" date="2019-01" db="EMBL/GenBank/DDBJ databases">
        <title>The decoding of complex shrimp genome reveals the adaptation for benthos swimmer, frequently molting mechanism and breeding impact on genome.</title>
        <authorList>
            <person name="Sun Y."/>
            <person name="Gao Y."/>
            <person name="Yu Y."/>
        </authorList>
    </citation>
    <scope>NUCLEOTIDE SEQUENCE [LARGE SCALE GENOMIC DNA]</scope>
    <source>
        <tissue evidence="5">Muscle</tissue>
    </source>
</reference>
<feature type="compositionally biased region" description="Low complexity" evidence="3">
    <location>
        <begin position="238"/>
        <end position="252"/>
    </location>
</feature>
<dbReference type="PANTHER" id="PTHR23138:SF142">
    <property type="entry name" value="RAN-BINDING PROTEIN 3B-RELATED"/>
    <property type="match status" value="1"/>
</dbReference>
<keyword evidence="6" id="KW-1185">Reference proteome</keyword>
<feature type="domain" description="RanBD1" evidence="4">
    <location>
        <begin position="329"/>
        <end position="462"/>
    </location>
</feature>
<name>A0A423TVL9_PENVA</name>